<feature type="domain" description="Tyr recombinase" evidence="3">
    <location>
        <begin position="169"/>
        <end position="343"/>
    </location>
</feature>
<gene>
    <name evidence="4" type="ORF">N4T19_03025</name>
</gene>
<dbReference type="Gene3D" id="1.10.150.130">
    <property type="match status" value="1"/>
</dbReference>
<dbReference type="PROSITE" id="PS51898">
    <property type="entry name" value="TYR_RECOMBINASE"/>
    <property type="match status" value="1"/>
</dbReference>
<dbReference type="Proteomes" id="UP001058290">
    <property type="component" value="Chromosome"/>
</dbReference>
<sequence>MHYYLDTGQKPRREIPLGSDYVLAVQKWSELTAAKKPRAAQRTFLDIVPVYRAKALPLKAPRTRVDNEKELIWLLKFFGDPPAPLDDIEPVHIRQYMDWRIQEARKVAQEENRERSAKGLKALAIPPNFGHVRANREKSLFSHMWNFARREGITKQPNPCAGIEKFKEKGRDTVIGDALLDRIMPFAAPPLRFAIRLAKLTGQRPADVLRMSENNVVGSILHVKQGKTYTKLRIEIIEGLAVLMDEIRAYKQSVMSRSHHLLVNEKGETLTTYMLRVRFDDAREAAKIPKAEFQFRDLRATAATTLDDSSGIRDAQALLGHTTESMTAKYIRHKVGKKVKPAG</sequence>
<evidence type="ECO:0000313" key="5">
    <source>
        <dbReference type="Proteomes" id="UP001058290"/>
    </source>
</evidence>
<organism evidence="4 5">
    <name type="scientific">Comamonas squillarum</name>
    <dbReference type="NCBI Taxonomy" id="2977320"/>
    <lineage>
        <taxon>Bacteria</taxon>
        <taxon>Pseudomonadati</taxon>
        <taxon>Pseudomonadota</taxon>
        <taxon>Betaproteobacteria</taxon>
        <taxon>Burkholderiales</taxon>
        <taxon>Comamonadaceae</taxon>
        <taxon>Comamonas</taxon>
    </lineage>
</organism>
<keyword evidence="5" id="KW-1185">Reference proteome</keyword>
<evidence type="ECO:0000256" key="2">
    <source>
        <dbReference type="ARBA" id="ARBA00023172"/>
    </source>
</evidence>
<proteinExistence type="predicted"/>
<protein>
    <submittedName>
        <fullName evidence="4">Tyrosine-type recombinase/integrase</fullName>
    </submittedName>
</protein>
<dbReference type="InterPro" id="IPR011010">
    <property type="entry name" value="DNA_brk_join_enz"/>
</dbReference>
<evidence type="ECO:0000256" key="1">
    <source>
        <dbReference type="ARBA" id="ARBA00023125"/>
    </source>
</evidence>
<dbReference type="EMBL" id="CP104377">
    <property type="protein sequence ID" value="UXC19113.1"/>
    <property type="molecule type" value="Genomic_DNA"/>
</dbReference>
<name>A0ABY6A0A1_9BURK</name>
<dbReference type="InterPro" id="IPR002104">
    <property type="entry name" value="Integrase_catalytic"/>
</dbReference>
<accession>A0ABY6A0A1</accession>
<keyword evidence="1" id="KW-0238">DNA-binding</keyword>
<evidence type="ECO:0000313" key="4">
    <source>
        <dbReference type="EMBL" id="UXC19113.1"/>
    </source>
</evidence>
<dbReference type="Gene3D" id="1.10.443.10">
    <property type="entry name" value="Intergrase catalytic core"/>
    <property type="match status" value="1"/>
</dbReference>
<dbReference type="InterPro" id="IPR010998">
    <property type="entry name" value="Integrase_recombinase_N"/>
</dbReference>
<dbReference type="SUPFAM" id="SSF56349">
    <property type="entry name" value="DNA breaking-rejoining enzymes"/>
    <property type="match status" value="1"/>
</dbReference>
<dbReference type="InterPro" id="IPR013762">
    <property type="entry name" value="Integrase-like_cat_sf"/>
</dbReference>
<evidence type="ECO:0000259" key="3">
    <source>
        <dbReference type="PROSITE" id="PS51898"/>
    </source>
</evidence>
<dbReference type="Pfam" id="PF00589">
    <property type="entry name" value="Phage_integrase"/>
    <property type="match status" value="1"/>
</dbReference>
<keyword evidence="2" id="KW-0233">DNA recombination</keyword>
<reference evidence="4" key="1">
    <citation type="submission" date="2022-09" db="EMBL/GenBank/DDBJ databases">
        <title>Bacterial diversity in gut of crayfish and pufferfish.</title>
        <authorList>
            <person name="Huang Y."/>
        </authorList>
    </citation>
    <scope>NUCLEOTIDE SEQUENCE</scope>
    <source>
        <strain evidence="4">PR12</strain>
    </source>
</reference>
<dbReference type="RefSeq" id="WP_260719421.1">
    <property type="nucleotide sequence ID" value="NZ_CP104377.1"/>
</dbReference>